<proteinExistence type="predicted"/>
<dbReference type="HOGENOM" id="CLU_037403_0_0_12"/>
<reference evidence="1" key="1">
    <citation type="submission" date="2012-01" db="EMBL/GenBank/DDBJ databases">
        <title>The Genome Sequence of Treponema denticola OTK.</title>
        <authorList>
            <consortium name="The Broad Institute Genome Sequencing Platform"/>
            <person name="Earl A."/>
            <person name="Ward D."/>
            <person name="Feldgarden M."/>
            <person name="Gevers D."/>
            <person name="Blanton J.M."/>
            <person name="Fenno C.J."/>
            <person name="Baranova O.V."/>
            <person name="Mathney J."/>
            <person name="Dewhirst F.E."/>
            <person name="Izard J."/>
            <person name="Young S.K."/>
            <person name="Zeng Q."/>
            <person name="Gargeya S."/>
            <person name="Fitzgerald M."/>
            <person name="Haas B."/>
            <person name="Abouelleil A."/>
            <person name="Alvarado L."/>
            <person name="Arachchi H.M."/>
            <person name="Berlin A."/>
            <person name="Chapman S.B."/>
            <person name="Gearin G."/>
            <person name="Goldberg J."/>
            <person name="Griggs A."/>
            <person name="Gujja S."/>
            <person name="Hansen M."/>
            <person name="Heiman D."/>
            <person name="Howarth C."/>
            <person name="Larimer J."/>
            <person name="Lui A."/>
            <person name="MacDonald P.J.P."/>
            <person name="McCowen C."/>
            <person name="Montmayeur A."/>
            <person name="Murphy C."/>
            <person name="Neiman D."/>
            <person name="Pearson M."/>
            <person name="Priest M."/>
            <person name="Roberts A."/>
            <person name="Saif S."/>
            <person name="Shea T."/>
            <person name="Sisk P."/>
            <person name="Stolte C."/>
            <person name="Sykes S."/>
            <person name="Wortman J."/>
            <person name="Nusbaum C."/>
            <person name="Birren B."/>
        </authorList>
    </citation>
    <scope>NUCLEOTIDE SEQUENCE [LARGE SCALE GENOMIC DNA]</scope>
    <source>
        <strain evidence="1">OTK</strain>
    </source>
</reference>
<organism evidence="1">
    <name type="scientific">Treponema denticola OTK</name>
    <dbReference type="NCBI Taxonomy" id="999434"/>
    <lineage>
        <taxon>Bacteria</taxon>
        <taxon>Pseudomonadati</taxon>
        <taxon>Spirochaetota</taxon>
        <taxon>Spirochaetia</taxon>
        <taxon>Spirochaetales</taxon>
        <taxon>Treponemataceae</taxon>
        <taxon>Treponema</taxon>
    </lineage>
</organism>
<dbReference type="PANTHER" id="PTHR38733:SF1">
    <property type="entry name" value="TYPE IV METHYL-DIRECTED RESTRICTION ENZYME ECOKMCRBC"/>
    <property type="match status" value="1"/>
</dbReference>
<dbReference type="RefSeq" id="WP_002691854.1">
    <property type="nucleotide sequence ID" value="NZ_CM001797.1"/>
</dbReference>
<evidence type="ECO:0000313" key="1">
    <source>
        <dbReference type="EMBL" id="EMB22287.1"/>
    </source>
</evidence>
<protein>
    <recommendedName>
        <fullName evidence="2">McrBC 5-methylcytosine restriction system component</fullName>
    </recommendedName>
</protein>
<evidence type="ECO:0008006" key="2">
    <source>
        <dbReference type="Google" id="ProtNLM"/>
    </source>
</evidence>
<name>A0A0F6MQJ8_TREDN</name>
<dbReference type="PANTHER" id="PTHR38733">
    <property type="entry name" value="PROTEIN MCRC"/>
    <property type="match status" value="1"/>
</dbReference>
<comment type="caution">
    <text evidence="1">The sequence shown here is derived from an EMBL/GenBank/DDBJ whole genome shotgun (WGS) entry which is preliminary data.</text>
</comment>
<dbReference type="EMBL" id="AGDY01000005">
    <property type="protein sequence ID" value="EMB22287.1"/>
    <property type="molecule type" value="Genomic_DNA"/>
</dbReference>
<dbReference type="PATRIC" id="fig|999434.4.peg.1248"/>
<dbReference type="InterPro" id="IPR019292">
    <property type="entry name" value="McrC"/>
</dbReference>
<dbReference type="AlphaFoldDB" id="A0A0F6MQJ8"/>
<gene>
    <name evidence="1" type="ORF">HMPREF9723_01205</name>
</gene>
<accession>A0A0F6MQJ8</accession>
<dbReference type="Proteomes" id="UP000011701">
    <property type="component" value="Chromosome"/>
</dbReference>
<dbReference type="Pfam" id="PF10117">
    <property type="entry name" value="McrBC"/>
    <property type="match status" value="1"/>
</dbReference>
<sequence>MAIFKTTDNNGGKRLQAINQEYEETDFKAAVSDIKRISNKTLAELSTEENLLIFPTKLEDSPDLLKESKLGSLTKSDKEEDYIFSTENIAGFIGINDTDISITSRFAKNEEDFFLHYMIQKVLNLNITNLNFSSSQESVLNLLIYIFPRLLQKALSQGMYKEYKTFHKNDENVRGVIEISRHIQKNIPFEGKITYKTREYSYDNTTTELIRHTIEYISAKKDIAGILTSSQEIRDAVKTIKMATPFYNSGERQKIIAVAIKKQNHPYFTYYIPLKKLCIQILQNKKIKFARQKNRVYGILLDVSWLWEQYLAAILKQIGFFHPENRKGVGAISVLTNNIGRFIPDFYRDDFVLDAKYKPFDKRNPPSDDLTQVIAYMHIIKTMKGGYIYPSENENETILNELGEIKGMGGILYLCPFYIPQNCSTFSEFSEKIRKKMESKLRRWINSDEF</sequence>